<dbReference type="Proteomes" id="UP001141552">
    <property type="component" value="Unassembled WGS sequence"/>
</dbReference>
<gene>
    <name evidence="2" type="ORF">Tsubulata_018451</name>
</gene>
<feature type="compositionally biased region" description="Acidic residues" evidence="1">
    <location>
        <begin position="16"/>
        <end position="37"/>
    </location>
</feature>
<name>A0A9Q0GA16_9ROSI</name>
<sequence length="193" mass="22305">MDSTEGDNKKRKHAGEEEEGSDSDAVMEEDSDSDSDPYDAAAEQRDEDYIRNFWFDEEWLDTEEQRIAYRQYIKELHQTQGYRIKTVFPGVVASVIKPLNLKDQENKVIETLRERVHKAIKRRKPGLEFVDLSYACVGSEGGIVYYITFTARDPSSPEELKTYQFKYHHRTGKVTGFKLAPQEHPEGVPEVLP</sequence>
<dbReference type="EMBL" id="JAKUCV010001756">
    <property type="protein sequence ID" value="KAJ4845165.1"/>
    <property type="molecule type" value="Genomic_DNA"/>
</dbReference>
<protein>
    <recommendedName>
        <fullName evidence="4">Cystatin domain-containing protein</fullName>
    </recommendedName>
</protein>
<dbReference type="AlphaFoldDB" id="A0A9Q0GA16"/>
<evidence type="ECO:0000313" key="3">
    <source>
        <dbReference type="Proteomes" id="UP001141552"/>
    </source>
</evidence>
<keyword evidence="3" id="KW-1185">Reference proteome</keyword>
<dbReference type="PANTHER" id="PTHR31228:SF22">
    <property type="entry name" value="CYSTATIN_MONELLIN SUPERFAMILY PROTEIN"/>
    <property type="match status" value="1"/>
</dbReference>
<comment type="caution">
    <text evidence="2">The sequence shown here is derived from an EMBL/GenBank/DDBJ whole genome shotgun (WGS) entry which is preliminary data.</text>
</comment>
<reference evidence="2" key="2">
    <citation type="journal article" date="2023" name="Plants (Basel)">
        <title>Annotation of the Turnera subulata (Passifloraceae) Draft Genome Reveals the S-Locus Evolved after the Divergence of Turneroideae from Passifloroideae in a Stepwise Manner.</title>
        <authorList>
            <person name="Henning P.M."/>
            <person name="Roalson E.H."/>
            <person name="Mir W."/>
            <person name="McCubbin A.G."/>
            <person name="Shore J.S."/>
        </authorList>
    </citation>
    <scope>NUCLEOTIDE SEQUENCE</scope>
    <source>
        <strain evidence="2">F60SS</strain>
    </source>
</reference>
<evidence type="ECO:0000313" key="2">
    <source>
        <dbReference type="EMBL" id="KAJ4845165.1"/>
    </source>
</evidence>
<evidence type="ECO:0008006" key="4">
    <source>
        <dbReference type="Google" id="ProtNLM"/>
    </source>
</evidence>
<proteinExistence type="predicted"/>
<dbReference type="PANTHER" id="PTHR31228">
    <property type="entry name" value="CYSTATIN/MONELLIN SUPERFAMILY PROTEIN"/>
    <property type="match status" value="1"/>
</dbReference>
<reference evidence="2" key="1">
    <citation type="submission" date="2022-02" db="EMBL/GenBank/DDBJ databases">
        <authorList>
            <person name="Henning P.M."/>
            <person name="McCubbin A.G."/>
            <person name="Shore J.S."/>
        </authorList>
    </citation>
    <scope>NUCLEOTIDE SEQUENCE</scope>
    <source>
        <strain evidence="2">F60SS</strain>
        <tissue evidence="2">Leaves</tissue>
    </source>
</reference>
<feature type="region of interest" description="Disordered" evidence="1">
    <location>
        <begin position="1"/>
        <end position="44"/>
    </location>
</feature>
<evidence type="ECO:0000256" key="1">
    <source>
        <dbReference type="SAM" id="MobiDB-lite"/>
    </source>
</evidence>
<organism evidence="2 3">
    <name type="scientific">Turnera subulata</name>
    <dbReference type="NCBI Taxonomy" id="218843"/>
    <lineage>
        <taxon>Eukaryota</taxon>
        <taxon>Viridiplantae</taxon>
        <taxon>Streptophyta</taxon>
        <taxon>Embryophyta</taxon>
        <taxon>Tracheophyta</taxon>
        <taxon>Spermatophyta</taxon>
        <taxon>Magnoliopsida</taxon>
        <taxon>eudicotyledons</taxon>
        <taxon>Gunneridae</taxon>
        <taxon>Pentapetalae</taxon>
        <taxon>rosids</taxon>
        <taxon>fabids</taxon>
        <taxon>Malpighiales</taxon>
        <taxon>Passifloraceae</taxon>
        <taxon>Turnera</taxon>
    </lineage>
</organism>
<accession>A0A9Q0GA16</accession>